<proteinExistence type="predicted"/>
<dbReference type="KEGG" id="caw:Q783_01895"/>
<evidence type="ECO:0000313" key="1">
    <source>
        <dbReference type="EMBL" id="AGY82763.1"/>
    </source>
</evidence>
<accession>U5SF89</accession>
<organism evidence="1 2">
    <name type="scientific">Carnobacterium inhibens subsp. gilichinskyi</name>
    <dbReference type="NCBI Taxonomy" id="1266845"/>
    <lineage>
        <taxon>Bacteria</taxon>
        <taxon>Bacillati</taxon>
        <taxon>Bacillota</taxon>
        <taxon>Bacilli</taxon>
        <taxon>Lactobacillales</taxon>
        <taxon>Carnobacteriaceae</taxon>
        <taxon>Carnobacterium</taxon>
    </lineage>
</organism>
<name>U5SF89_9LACT</name>
<dbReference type="AlphaFoldDB" id="U5SF89"/>
<dbReference type="EMBL" id="CP006812">
    <property type="protein sequence ID" value="AGY82763.1"/>
    <property type="molecule type" value="Genomic_DNA"/>
</dbReference>
<evidence type="ECO:0000313" key="2">
    <source>
        <dbReference type="Proteomes" id="UP000017469"/>
    </source>
</evidence>
<gene>
    <name evidence="1" type="ORF">Q783_01895</name>
</gene>
<protein>
    <submittedName>
        <fullName evidence="1">Uncharacterized protein</fullName>
    </submittedName>
</protein>
<dbReference type="HOGENOM" id="CLU_3150808_0_0_9"/>
<dbReference type="Proteomes" id="UP000017469">
    <property type="component" value="Chromosome"/>
</dbReference>
<reference evidence="1 2" key="1">
    <citation type="journal article" date="2013" name="Genome Announc.">
        <title>Complete Genome Sequence of Carnobacterium gilichinskyi Strain WN1359T (DSM 27470T).</title>
        <authorList>
            <person name="Leonard M.T."/>
            <person name="Panayotova N."/>
            <person name="Farmerie W.G."/>
            <person name="Triplett E.W."/>
            <person name="Nicholson W.L."/>
        </authorList>
    </citation>
    <scope>NUCLEOTIDE SEQUENCE [LARGE SCALE GENOMIC DNA]</scope>
    <source>
        <strain evidence="1 2">WN1359</strain>
    </source>
</reference>
<sequence>MEKGSSNDSPDDDFWKIKEGISKPAMSLFLVRKLVQYSLFLPVRQRRK</sequence>